<dbReference type="AlphaFoldDB" id="A0A1G9CCY5"/>
<keyword evidence="1" id="KW-0812">Transmembrane</keyword>
<keyword evidence="1" id="KW-0472">Membrane</keyword>
<sequence>MEIDYIRDFTMYTAIFGIMSFAWFGWAQEAPKKSWRAYIGIASGIALIVGLAGVYLSVADWDAALYILAVLMTAAALISPWIARKIEVAYSAVTGISSGILLFMFAVLGLVRFLLAS</sequence>
<dbReference type="Proteomes" id="UP000199008">
    <property type="component" value="Unassembled WGS sequence"/>
</dbReference>
<reference evidence="3" key="1">
    <citation type="submission" date="2016-10" db="EMBL/GenBank/DDBJ databases">
        <authorList>
            <person name="Varghese N."/>
            <person name="Submissions S."/>
        </authorList>
    </citation>
    <scope>NUCLEOTIDE SEQUENCE [LARGE SCALE GENOMIC DNA]</scope>
    <source>
        <strain evidence="3">CGMCC 1.8895</strain>
    </source>
</reference>
<accession>A0A1G9CCY5</accession>
<protein>
    <submittedName>
        <fullName evidence="2">Uncharacterized protein</fullName>
    </submittedName>
</protein>
<evidence type="ECO:0000313" key="3">
    <source>
        <dbReference type="Proteomes" id="UP000199008"/>
    </source>
</evidence>
<feature type="transmembrane region" description="Helical" evidence="1">
    <location>
        <begin position="63"/>
        <end position="83"/>
    </location>
</feature>
<dbReference type="EMBL" id="FNFY01000004">
    <property type="protein sequence ID" value="SDK49511.1"/>
    <property type="molecule type" value="Genomic_DNA"/>
</dbReference>
<dbReference type="STRING" id="576118.SAMN05216216_10422"/>
<keyword evidence="1" id="KW-1133">Transmembrane helix</keyword>
<gene>
    <name evidence="2" type="ORF">SAMN05216216_10422</name>
</gene>
<name>A0A1G9CCY5_9BACL</name>
<feature type="transmembrane region" description="Helical" evidence="1">
    <location>
        <begin position="9"/>
        <end position="26"/>
    </location>
</feature>
<dbReference type="RefSeq" id="WP_245696549.1">
    <property type="nucleotide sequence ID" value="NZ_FNFY01000004.1"/>
</dbReference>
<feature type="transmembrane region" description="Helical" evidence="1">
    <location>
        <begin position="38"/>
        <end position="56"/>
    </location>
</feature>
<organism evidence="2 3">
    <name type="scientific">Lacicoccus qingdaonensis</name>
    <dbReference type="NCBI Taxonomy" id="576118"/>
    <lineage>
        <taxon>Bacteria</taxon>
        <taxon>Bacillati</taxon>
        <taxon>Bacillota</taxon>
        <taxon>Bacilli</taxon>
        <taxon>Bacillales</taxon>
        <taxon>Salinicoccaceae</taxon>
        <taxon>Lacicoccus</taxon>
    </lineage>
</organism>
<feature type="transmembrane region" description="Helical" evidence="1">
    <location>
        <begin position="89"/>
        <end position="115"/>
    </location>
</feature>
<keyword evidence="3" id="KW-1185">Reference proteome</keyword>
<evidence type="ECO:0000313" key="2">
    <source>
        <dbReference type="EMBL" id="SDK49511.1"/>
    </source>
</evidence>
<proteinExistence type="predicted"/>
<evidence type="ECO:0000256" key="1">
    <source>
        <dbReference type="SAM" id="Phobius"/>
    </source>
</evidence>